<dbReference type="GO" id="GO:0042026">
    <property type="term" value="P:protein refolding"/>
    <property type="evidence" value="ECO:0007669"/>
    <property type="project" value="UniProtKB-UniRule"/>
</dbReference>
<dbReference type="FunFam" id="3.40.50.300:FF:000120">
    <property type="entry name" value="ATP-dependent chaperone ClpB"/>
    <property type="match status" value="1"/>
</dbReference>
<dbReference type="Gene3D" id="3.40.50.300">
    <property type="entry name" value="P-loop containing nucleotide triphosphate hydrolases"/>
    <property type="match status" value="3"/>
</dbReference>
<comment type="subcellular location">
    <subcellularLocation>
        <location evidence="1 13">Cytoplasm</location>
    </subcellularLocation>
</comment>
<sequence length="866" mass="95563">MDFEKFTERARGFLQSAQGLAVREGHQRFTPEHVLKVLLDDEEGLASGLLARTGGDVALARQRVEQALAKQPKVEGAGAGQLYLAPETARVFDNAGKLAEKAGDSYVTVERLLQALAMEKGTESAKLLADAGVTAVALNQAINDLRKGRTADTASAEGSYEALKKYTIDFTESAREGKLDPVIGRDEEIRRTVQVLSRRTKNNPVLIGEPGVGKTAIVEGLAQRIVNGDVPESLRDKKLLALDMGALIAGAKYRGEFEERLKSVLQEISAAEGGIILFIDEMHTLVGAGRADGAMDASNLLKPALARGELHCVGATTLDEYRQHVEKDAALARRFQPVFVDEPTVEDTVSILRGLKEKYELHHGVRISDSALVSAATLSDRYISDRFLPDKAIDLMDEAASRLRMQVDSKPEALDELDRRIIQLKIEREALKKEPDDASRDRLEKLEKELAELEQSSAELTQRWQGEKEKLASTRKVKEDLDQARLELEQAQRRGDLAKAGELAYGVIPDLERKLAETEEAQKSGAMVEEAVTENHIAQVVSRWTGVPVDKMLEGEREKLLRMEEALEKRVVGQDLAVEAVSTAVRRARAGLKDPSRPIGSFLFLGPTGVGKTELTKALASFLFDDEQAIVRIDMSEYMEKHSVSRLIGAPPGYVGYEEGGALTEAVRRRPYQVVLFDEIEKAHGDVFNILLQVLDEGRLTDGHGRTVDFRNTLLIMTSNLGAEILINQPPEADVSAVRDQVMEVVRAHFRPEFLNRLDEILLFDRLKPEQIRKIVDIQIDRLERLLADRKIAVELDEAARDWLSKRGYDPAYGARPLKRVIQKSLQDPLAEMILAGDIKDGDSVKVSADDSGLVINGTPAVGKAA</sequence>
<dbReference type="KEGG" id="kmn:HW532_10290"/>
<keyword evidence="8 12" id="KW-0143">Chaperone</keyword>
<keyword evidence="5 12" id="KW-0547">Nucleotide-binding</keyword>
<reference evidence="15 16" key="1">
    <citation type="submission" date="2020-06" db="EMBL/GenBank/DDBJ databases">
        <title>Genome sequence of 2 isolates from Red Sea Mangroves.</title>
        <authorList>
            <person name="Sefrji F."/>
            <person name="Michoud G."/>
            <person name="Merlino G."/>
            <person name="Daffonchio D."/>
        </authorList>
    </citation>
    <scope>NUCLEOTIDE SEQUENCE [LARGE SCALE GENOMIC DNA]</scope>
    <source>
        <strain evidence="15 16">R1DC25</strain>
    </source>
</reference>
<keyword evidence="13" id="KW-0346">Stress response</keyword>
<keyword evidence="7 13" id="KW-0175">Coiled coil</keyword>
<evidence type="ECO:0000256" key="9">
    <source>
        <dbReference type="ARBA" id="ARBA00025613"/>
    </source>
</evidence>
<dbReference type="Gene3D" id="1.10.1780.10">
    <property type="entry name" value="Clp, N-terminal domain"/>
    <property type="match status" value="1"/>
</dbReference>
<dbReference type="GO" id="GO:0034605">
    <property type="term" value="P:cellular response to heat"/>
    <property type="evidence" value="ECO:0007669"/>
    <property type="project" value="TreeGrafter"/>
</dbReference>
<dbReference type="SMART" id="SM01086">
    <property type="entry name" value="ClpB_D2-small"/>
    <property type="match status" value="1"/>
</dbReference>
<dbReference type="InterPro" id="IPR041546">
    <property type="entry name" value="ClpA/ClpB_AAA_lid"/>
</dbReference>
<dbReference type="InterPro" id="IPR003593">
    <property type="entry name" value="AAA+_ATPase"/>
</dbReference>
<dbReference type="InterPro" id="IPR019489">
    <property type="entry name" value="Clp_ATPase_C"/>
</dbReference>
<feature type="coiled-coil region" evidence="13">
    <location>
        <begin position="414"/>
        <end position="494"/>
    </location>
</feature>
<name>A0A7S8C464_9HYPH</name>
<dbReference type="Pfam" id="PF02861">
    <property type="entry name" value="Clp_N"/>
    <property type="match status" value="1"/>
</dbReference>
<dbReference type="Pfam" id="PF10431">
    <property type="entry name" value="ClpB_D2-small"/>
    <property type="match status" value="1"/>
</dbReference>
<dbReference type="Pfam" id="PF07724">
    <property type="entry name" value="AAA_2"/>
    <property type="match status" value="1"/>
</dbReference>
<dbReference type="SMART" id="SM00382">
    <property type="entry name" value="AAA"/>
    <property type="match status" value="2"/>
</dbReference>
<dbReference type="GO" id="GO:0005524">
    <property type="term" value="F:ATP binding"/>
    <property type="evidence" value="ECO:0007669"/>
    <property type="project" value="UniProtKB-UniRule"/>
</dbReference>
<protein>
    <recommendedName>
        <fullName evidence="3 13">Chaperone protein ClpB</fullName>
    </recommendedName>
</protein>
<dbReference type="PANTHER" id="PTHR11638:SF18">
    <property type="entry name" value="HEAT SHOCK PROTEIN 104"/>
    <property type="match status" value="1"/>
</dbReference>
<dbReference type="SUPFAM" id="SSF81923">
    <property type="entry name" value="Double Clp-N motif"/>
    <property type="match status" value="1"/>
</dbReference>
<accession>A0A7S8C464</accession>
<dbReference type="InterPro" id="IPR036628">
    <property type="entry name" value="Clp_N_dom_sf"/>
</dbReference>
<dbReference type="CDD" id="cd19499">
    <property type="entry name" value="RecA-like_ClpB_Hsp104-like"/>
    <property type="match status" value="1"/>
</dbReference>
<dbReference type="InterPro" id="IPR001270">
    <property type="entry name" value="ClpA/B"/>
</dbReference>
<dbReference type="InterPro" id="IPR018368">
    <property type="entry name" value="ClpA/B_CS1"/>
</dbReference>
<feature type="domain" description="Clp R" evidence="14">
    <location>
        <begin position="3"/>
        <end position="148"/>
    </location>
</feature>
<dbReference type="SUPFAM" id="SSF52540">
    <property type="entry name" value="P-loop containing nucleoside triphosphate hydrolases"/>
    <property type="match status" value="2"/>
</dbReference>
<evidence type="ECO:0000256" key="13">
    <source>
        <dbReference type="RuleBase" id="RU362034"/>
    </source>
</evidence>
<dbReference type="PROSITE" id="PS00871">
    <property type="entry name" value="CLPAB_2"/>
    <property type="match status" value="1"/>
</dbReference>
<gene>
    <name evidence="13 15" type="primary">clpB</name>
    <name evidence="15" type="ORF">HW532_10290</name>
</gene>
<evidence type="ECO:0000313" key="15">
    <source>
        <dbReference type="EMBL" id="QPC43041.1"/>
    </source>
</evidence>
<dbReference type="GO" id="GO:0016887">
    <property type="term" value="F:ATP hydrolysis activity"/>
    <property type="evidence" value="ECO:0007669"/>
    <property type="project" value="InterPro"/>
</dbReference>
<comment type="similarity">
    <text evidence="2 12">Belongs to the ClpA/ClpB family.</text>
</comment>
<evidence type="ECO:0000256" key="7">
    <source>
        <dbReference type="ARBA" id="ARBA00023054"/>
    </source>
</evidence>
<evidence type="ECO:0000256" key="2">
    <source>
        <dbReference type="ARBA" id="ARBA00008675"/>
    </source>
</evidence>
<comment type="subunit">
    <text evidence="13">Homohexamer; The oligomerization is ATP-dependent.</text>
</comment>
<dbReference type="Pfam" id="PF17871">
    <property type="entry name" value="AAA_lid_9"/>
    <property type="match status" value="1"/>
</dbReference>
<dbReference type="InterPro" id="IPR004176">
    <property type="entry name" value="Clp_R_N"/>
</dbReference>
<dbReference type="PRINTS" id="PR00300">
    <property type="entry name" value="CLPPROTEASEA"/>
</dbReference>
<evidence type="ECO:0000256" key="11">
    <source>
        <dbReference type="PROSITE-ProRule" id="PRU01251"/>
    </source>
</evidence>
<dbReference type="InterPro" id="IPR003959">
    <property type="entry name" value="ATPase_AAA_core"/>
</dbReference>
<organism evidence="15 16">
    <name type="scientific">Kaustia mangrovi</name>
    <dbReference type="NCBI Taxonomy" id="2593653"/>
    <lineage>
        <taxon>Bacteria</taxon>
        <taxon>Pseudomonadati</taxon>
        <taxon>Pseudomonadota</taxon>
        <taxon>Alphaproteobacteria</taxon>
        <taxon>Hyphomicrobiales</taxon>
        <taxon>Parvibaculaceae</taxon>
        <taxon>Kaustia</taxon>
    </lineage>
</organism>
<dbReference type="NCBIfam" id="TIGR03346">
    <property type="entry name" value="chaperone_ClpB"/>
    <property type="match status" value="1"/>
</dbReference>
<dbReference type="EMBL" id="CP058214">
    <property type="protein sequence ID" value="QPC43041.1"/>
    <property type="molecule type" value="Genomic_DNA"/>
</dbReference>
<comment type="function">
    <text evidence="9">Part of a stress-induced multi-chaperone system, it is involved in the recovery of the cell from heat-induced damage, in cooperation with DnaK, DnaJ and GrpE. Acts before DnaK, in the processing of protein aggregates. Protein binding stimulates the ATPase activity; ATP hydrolysis unfolds the denatured protein aggregates, which probably helps expose new hydrophobic binding sites on the surface of ClpB-bound aggregates, contributing to the solubilization and refolding of denatured protein aggregates by DnaK.</text>
</comment>
<evidence type="ECO:0000256" key="1">
    <source>
        <dbReference type="ARBA" id="ARBA00004496"/>
    </source>
</evidence>
<dbReference type="InterPro" id="IPR028299">
    <property type="entry name" value="ClpA/B_CS2"/>
</dbReference>
<evidence type="ECO:0000259" key="14">
    <source>
        <dbReference type="PROSITE" id="PS51903"/>
    </source>
</evidence>
<evidence type="ECO:0000313" key="16">
    <source>
        <dbReference type="Proteomes" id="UP000593594"/>
    </source>
</evidence>
<keyword evidence="16" id="KW-1185">Reference proteome</keyword>
<evidence type="ECO:0000256" key="4">
    <source>
        <dbReference type="ARBA" id="ARBA00022737"/>
    </source>
</evidence>
<dbReference type="PANTHER" id="PTHR11638">
    <property type="entry name" value="ATP-DEPENDENT CLP PROTEASE"/>
    <property type="match status" value="1"/>
</dbReference>
<evidence type="ECO:0000256" key="3">
    <source>
        <dbReference type="ARBA" id="ARBA00017574"/>
    </source>
</evidence>
<dbReference type="Pfam" id="PF00004">
    <property type="entry name" value="AAA"/>
    <property type="match status" value="1"/>
</dbReference>
<dbReference type="GO" id="GO:0005737">
    <property type="term" value="C:cytoplasm"/>
    <property type="evidence" value="ECO:0007669"/>
    <property type="project" value="UniProtKB-SubCell"/>
</dbReference>
<dbReference type="CDD" id="cd00009">
    <property type="entry name" value="AAA"/>
    <property type="match status" value="1"/>
</dbReference>
<dbReference type="FunFam" id="3.40.50.300:FF:000025">
    <property type="entry name" value="ATP-dependent Clp protease subunit"/>
    <property type="match status" value="1"/>
</dbReference>
<dbReference type="FunFam" id="3.40.50.300:FF:000010">
    <property type="entry name" value="Chaperone clpB 1, putative"/>
    <property type="match status" value="1"/>
</dbReference>
<dbReference type="PROSITE" id="PS51903">
    <property type="entry name" value="CLP_R"/>
    <property type="match status" value="1"/>
</dbReference>
<comment type="subunit">
    <text evidence="10">Homohexamer. The oligomerization is ATP-dependent.</text>
</comment>
<dbReference type="PROSITE" id="PS00870">
    <property type="entry name" value="CLPAB_1"/>
    <property type="match status" value="1"/>
</dbReference>
<evidence type="ECO:0000256" key="12">
    <source>
        <dbReference type="RuleBase" id="RU004432"/>
    </source>
</evidence>
<evidence type="ECO:0000256" key="6">
    <source>
        <dbReference type="ARBA" id="ARBA00022840"/>
    </source>
</evidence>
<dbReference type="InterPro" id="IPR027417">
    <property type="entry name" value="P-loop_NTPase"/>
</dbReference>
<dbReference type="Proteomes" id="UP000593594">
    <property type="component" value="Chromosome"/>
</dbReference>
<evidence type="ECO:0000256" key="8">
    <source>
        <dbReference type="ARBA" id="ARBA00023186"/>
    </source>
</evidence>
<dbReference type="InterPro" id="IPR017730">
    <property type="entry name" value="Chaperonin_ClpB"/>
</dbReference>
<dbReference type="InterPro" id="IPR050130">
    <property type="entry name" value="ClpA_ClpB"/>
</dbReference>
<dbReference type="RefSeq" id="WP_213164280.1">
    <property type="nucleotide sequence ID" value="NZ_CP058214.1"/>
</dbReference>
<evidence type="ECO:0000256" key="10">
    <source>
        <dbReference type="ARBA" id="ARBA00026057"/>
    </source>
</evidence>
<keyword evidence="4 11" id="KW-0677">Repeat</keyword>
<keyword evidence="6 12" id="KW-0067">ATP-binding</keyword>
<dbReference type="FunFam" id="1.10.8.60:FF:000017">
    <property type="entry name" value="ATP-dependent chaperone ClpB"/>
    <property type="match status" value="1"/>
</dbReference>
<dbReference type="AlphaFoldDB" id="A0A7S8C464"/>
<keyword evidence="13" id="KW-0963">Cytoplasm</keyword>
<evidence type="ECO:0000256" key="5">
    <source>
        <dbReference type="ARBA" id="ARBA00022741"/>
    </source>
</evidence>
<proteinExistence type="inferred from homology"/>
<dbReference type="Gene3D" id="1.10.8.60">
    <property type="match status" value="1"/>
</dbReference>